<evidence type="ECO:0000313" key="2">
    <source>
        <dbReference type="Proteomes" id="UP000258309"/>
    </source>
</evidence>
<name>A0A3E2HBH8_SCYLI</name>
<proteinExistence type="predicted"/>
<comment type="caution">
    <text evidence="1">The sequence shown here is derived from an EMBL/GenBank/DDBJ whole genome shotgun (WGS) entry which is preliminary data.</text>
</comment>
<gene>
    <name evidence="1" type="ORF">B7463_g5652</name>
</gene>
<feature type="non-terminal residue" evidence="1">
    <location>
        <position position="1"/>
    </location>
</feature>
<feature type="non-terminal residue" evidence="1">
    <location>
        <position position="157"/>
    </location>
</feature>
<protein>
    <submittedName>
        <fullName evidence="1">Uncharacterized protein</fullName>
    </submittedName>
</protein>
<dbReference type="AlphaFoldDB" id="A0A3E2HBH8"/>
<dbReference type="Proteomes" id="UP000258309">
    <property type="component" value="Unassembled WGS sequence"/>
</dbReference>
<dbReference type="EMBL" id="NCSJ02000094">
    <property type="protein sequence ID" value="RFU30667.1"/>
    <property type="molecule type" value="Genomic_DNA"/>
</dbReference>
<sequence>MTLGRTQNDEAIIDQMRSTVMDGLTALQTNVQAAQTTQNVLTPFILGMALVNNFGSSLAYPAPAPARAPRLGSPRHVAPVLIKPVGSFGAGGAAPAFALAPGLVLTPGPVVMLAAAALAAMLLQAAKLNNAVGSFQGMVSKAFILFCKEYYAQQACL</sequence>
<keyword evidence="2" id="KW-1185">Reference proteome</keyword>
<organism evidence="1 2">
    <name type="scientific">Scytalidium lignicola</name>
    <name type="common">Hyphomycete</name>
    <dbReference type="NCBI Taxonomy" id="5539"/>
    <lineage>
        <taxon>Eukaryota</taxon>
        <taxon>Fungi</taxon>
        <taxon>Dikarya</taxon>
        <taxon>Ascomycota</taxon>
        <taxon>Pezizomycotina</taxon>
        <taxon>Leotiomycetes</taxon>
        <taxon>Leotiomycetes incertae sedis</taxon>
        <taxon>Scytalidium</taxon>
    </lineage>
</organism>
<reference evidence="1 2" key="1">
    <citation type="submission" date="2018-05" db="EMBL/GenBank/DDBJ databases">
        <title>Draft genome sequence of Scytalidium lignicola DSM 105466, a ubiquitous saprotrophic fungus.</title>
        <authorList>
            <person name="Buettner E."/>
            <person name="Gebauer A.M."/>
            <person name="Hofrichter M."/>
            <person name="Liers C."/>
            <person name="Kellner H."/>
        </authorList>
    </citation>
    <scope>NUCLEOTIDE SEQUENCE [LARGE SCALE GENOMIC DNA]</scope>
    <source>
        <strain evidence="1 2">DSM 105466</strain>
    </source>
</reference>
<evidence type="ECO:0000313" key="1">
    <source>
        <dbReference type="EMBL" id="RFU30667.1"/>
    </source>
</evidence>
<accession>A0A3E2HBH8</accession>